<evidence type="ECO:0000313" key="2">
    <source>
        <dbReference type="Proteomes" id="UP000034682"/>
    </source>
</evidence>
<evidence type="ECO:0000313" key="1">
    <source>
        <dbReference type="EMBL" id="KKU76930.1"/>
    </source>
</evidence>
<dbReference type="EMBL" id="LCOK01000010">
    <property type="protein sequence ID" value="KKU76930.1"/>
    <property type="molecule type" value="Genomic_DNA"/>
</dbReference>
<dbReference type="SUPFAM" id="SSF53383">
    <property type="entry name" value="PLP-dependent transferases"/>
    <property type="match status" value="1"/>
</dbReference>
<gene>
    <name evidence="1" type="ORF">UY02_C0010G0017</name>
</gene>
<dbReference type="InterPro" id="IPR015421">
    <property type="entry name" value="PyrdxlP-dep_Trfase_major"/>
</dbReference>
<comment type="caution">
    <text evidence="1">The sequence shown here is derived from an EMBL/GenBank/DDBJ whole genome shotgun (WGS) entry which is preliminary data.</text>
</comment>
<dbReference type="Proteomes" id="UP000034682">
    <property type="component" value="Unassembled WGS sequence"/>
</dbReference>
<protein>
    <submittedName>
        <fullName evidence="1">Glutamine-scyllo-inositol transaminase</fullName>
    </submittedName>
</protein>
<dbReference type="Pfam" id="PF01041">
    <property type="entry name" value="DegT_DnrJ_EryC1"/>
    <property type="match status" value="1"/>
</dbReference>
<sequence length="67" mass="7243">MNIPLSSPDITGAERKAVRDVLKTPVLSLGPQIKVFEKLLARFAGRKYAIVVNSGTSALHLIIRSLA</sequence>
<name>A0A0G1W3P9_9BACT</name>
<dbReference type="PATRIC" id="fig|1618655.3.peg.272"/>
<reference evidence="1 2" key="1">
    <citation type="journal article" date="2015" name="Nature">
        <title>rRNA introns, odd ribosomes, and small enigmatic genomes across a large radiation of phyla.</title>
        <authorList>
            <person name="Brown C.T."/>
            <person name="Hug L.A."/>
            <person name="Thomas B.C."/>
            <person name="Sharon I."/>
            <person name="Castelle C.J."/>
            <person name="Singh A."/>
            <person name="Wilkins M.J."/>
            <person name="Williams K.H."/>
            <person name="Banfield J.F."/>
        </authorList>
    </citation>
    <scope>NUCLEOTIDE SEQUENCE [LARGE SCALE GENOMIC DNA]</scope>
</reference>
<organism evidence="1 2">
    <name type="scientific">Candidatus Giovannonibacteria bacterium GW2011_GWB1_47_6b</name>
    <dbReference type="NCBI Taxonomy" id="1618655"/>
    <lineage>
        <taxon>Bacteria</taxon>
        <taxon>Candidatus Giovannoniibacteriota</taxon>
    </lineage>
</organism>
<dbReference type="InterPro" id="IPR015424">
    <property type="entry name" value="PyrdxlP-dep_Trfase"/>
</dbReference>
<dbReference type="InterPro" id="IPR000653">
    <property type="entry name" value="DegT/StrS_aminotransferase"/>
</dbReference>
<dbReference type="Gene3D" id="3.40.640.10">
    <property type="entry name" value="Type I PLP-dependent aspartate aminotransferase-like (Major domain)"/>
    <property type="match status" value="1"/>
</dbReference>
<accession>A0A0G1W3P9</accession>
<dbReference type="AlphaFoldDB" id="A0A0G1W3P9"/>
<proteinExistence type="predicted"/>